<evidence type="ECO:0000313" key="1">
    <source>
        <dbReference type="EMBL" id="ORY33918.1"/>
    </source>
</evidence>
<dbReference type="SUPFAM" id="SSF56815">
    <property type="entry name" value="Sec1/munc18-like (SM) proteins"/>
    <property type="match status" value="1"/>
</dbReference>
<gene>
    <name evidence="1" type="ORF">BCR33DRAFT_723122</name>
</gene>
<comment type="caution">
    <text evidence="1">The sequence shown here is derived from an EMBL/GenBank/DDBJ whole genome shotgun (WGS) entry which is preliminary data.</text>
</comment>
<dbReference type="Proteomes" id="UP000193642">
    <property type="component" value="Unassembled WGS sequence"/>
</dbReference>
<accession>A0A1Y2BGJ1</accession>
<reference evidence="1 2" key="1">
    <citation type="submission" date="2016-07" db="EMBL/GenBank/DDBJ databases">
        <title>Pervasive Adenine N6-methylation of Active Genes in Fungi.</title>
        <authorList>
            <consortium name="DOE Joint Genome Institute"/>
            <person name="Mondo S.J."/>
            <person name="Dannebaum R.O."/>
            <person name="Kuo R.C."/>
            <person name="Labutti K."/>
            <person name="Haridas S."/>
            <person name="Kuo A."/>
            <person name="Salamov A."/>
            <person name="Ahrendt S.R."/>
            <person name="Lipzen A."/>
            <person name="Sullivan W."/>
            <person name="Andreopoulos W.B."/>
            <person name="Clum A."/>
            <person name="Lindquist E."/>
            <person name="Daum C."/>
            <person name="Ramamoorthy G.K."/>
            <person name="Gryganskyi A."/>
            <person name="Culley D."/>
            <person name="Magnuson J.K."/>
            <person name="James T.Y."/>
            <person name="O'Malley M.A."/>
            <person name="Stajich J.E."/>
            <person name="Spatafora J.W."/>
            <person name="Visel A."/>
            <person name="Grigoriev I.V."/>
        </authorList>
    </citation>
    <scope>NUCLEOTIDE SEQUENCE [LARGE SCALE GENOMIC DNA]</scope>
    <source>
        <strain evidence="1 2">JEL800</strain>
    </source>
</reference>
<dbReference type="EMBL" id="MCGO01000066">
    <property type="protein sequence ID" value="ORY33918.1"/>
    <property type="molecule type" value="Genomic_DNA"/>
</dbReference>
<evidence type="ECO:0000313" key="2">
    <source>
        <dbReference type="Proteomes" id="UP000193642"/>
    </source>
</evidence>
<feature type="non-terminal residue" evidence="1">
    <location>
        <position position="521"/>
    </location>
</feature>
<name>A0A1Y2BGJ1_9FUNG</name>
<protein>
    <recommendedName>
        <fullName evidence="3">Sec1-like protein</fullName>
    </recommendedName>
</protein>
<evidence type="ECO:0008006" key="3">
    <source>
        <dbReference type="Google" id="ProtNLM"/>
    </source>
</evidence>
<dbReference type="AlphaFoldDB" id="A0A1Y2BGJ1"/>
<keyword evidence="2" id="KW-1185">Reference proteome</keyword>
<dbReference type="InterPro" id="IPR036045">
    <property type="entry name" value="Sec1-like_sf"/>
</dbReference>
<dbReference type="OrthoDB" id="2228at2759"/>
<sequence length="521" mass="57413">MLQVLKWSVPNGLNTLFASGSLIVPIDDGITGFNLSLPSSLVFLKHVQELEFVNDLAVAFDAYLGFDQGYFALVEEKIRGWVEESARRHNSDLDDDDIEIFVESAPLSFATITHDFFTIPALDSMFPSLTGPPTTPQKSLEAPTSFDAQTRQLAASLITLLDALSVREEFFVLGETSRTLARCIISQSSTDTPRRNPTNPNSIAVLLMDRSLDLSVVAGRGDNLLDTIFRELESYEGLGPLDKKVDVSVYGSTYPYPLSIAHSVELDAMDFLKVVGSLSVKDGLVAVRKRVVDLMDPSKKPKVLGRVSVDQVEGFLKQCSWGKGGGVGKMGALCAAVVEAVKRDSQKELIKSVEKAVVGRVSAVVPVMDFVATQQCPMEDVLALLTFAVSAMGPDMQIDADIRHRLRNVLLEGLRREQVDERKEMWIEEVLDRLEMIADTRSGMKQRGLIDPDTFHHTAHSYHIPYGGTLGNVLNKFSRLLGGAVPRIREYRRVLVFVVGGVTAQEVRDVREVGREFGVDV</sequence>
<organism evidence="1 2">
    <name type="scientific">Rhizoclosmatium globosum</name>
    <dbReference type="NCBI Taxonomy" id="329046"/>
    <lineage>
        <taxon>Eukaryota</taxon>
        <taxon>Fungi</taxon>
        <taxon>Fungi incertae sedis</taxon>
        <taxon>Chytridiomycota</taxon>
        <taxon>Chytridiomycota incertae sedis</taxon>
        <taxon>Chytridiomycetes</taxon>
        <taxon>Chytridiales</taxon>
        <taxon>Chytriomycetaceae</taxon>
        <taxon>Rhizoclosmatium</taxon>
    </lineage>
</organism>
<proteinExistence type="predicted"/>